<dbReference type="AlphaFoldDB" id="A0AAW2DY46"/>
<gene>
    <name evidence="1" type="ORF">SO802_002642</name>
</gene>
<comment type="caution">
    <text evidence="1">The sequence shown here is derived from an EMBL/GenBank/DDBJ whole genome shotgun (WGS) entry which is preliminary data.</text>
</comment>
<reference evidence="1 2" key="1">
    <citation type="submission" date="2024-01" db="EMBL/GenBank/DDBJ databases">
        <title>A telomere-to-telomere, gap-free genome of sweet tea (Lithocarpus litseifolius).</title>
        <authorList>
            <person name="Zhou J."/>
        </authorList>
    </citation>
    <scope>NUCLEOTIDE SEQUENCE [LARGE SCALE GENOMIC DNA]</scope>
    <source>
        <strain evidence="1">Zhou-2022a</strain>
        <tissue evidence="1">Leaf</tissue>
    </source>
</reference>
<name>A0AAW2DY46_9ROSI</name>
<accession>A0AAW2DY46</accession>
<protein>
    <submittedName>
        <fullName evidence="1">Uncharacterized protein</fullName>
    </submittedName>
</protein>
<organism evidence="1 2">
    <name type="scientific">Lithocarpus litseifolius</name>
    <dbReference type="NCBI Taxonomy" id="425828"/>
    <lineage>
        <taxon>Eukaryota</taxon>
        <taxon>Viridiplantae</taxon>
        <taxon>Streptophyta</taxon>
        <taxon>Embryophyta</taxon>
        <taxon>Tracheophyta</taxon>
        <taxon>Spermatophyta</taxon>
        <taxon>Magnoliopsida</taxon>
        <taxon>eudicotyledons</taxon>
        <taxon>Gunneridae</taxon>
        <taxon>Pentapetalae</taxon>
        <taxon>rosids</taxon>
        <taxon>fabids</taxon>
        <taxon>Fagales</taxon>
        <taxon>Fagaceae</taxon>
        <taxon>Lithocarpus</taxon>
    </lineage>
</organism>
<sequence>MQKIAKESSQTRNRAMLKRRENLDKDMGDQLLVVLQSSATKDMLGRKTGSTTAHMEKCTKEVETKETEAVLQDTETFHDKGNELFVTLACGIWKNQNLIKHEGRCKLAKTIAREATNYVEEFRQGNAPVATKPDRWVRSEHCGAPLDVGSTRSTPTELFSNMQGTVVWEWSSEMSKDN</sequence>
<dbReference type="Proteomes" id="UP001459277">
    <property type="component" value="Unassembled WGS sequence"/>
</dbReference>
<dbReference type="EMBL" id="JAZDWU010000001">
    <property type="protein sequence ID" value="KAL0015573.1"/>
    <property type="molecule type" value="Genomic_DNA"/>
</dbReference>
<evidence type="ECO:0000313" key="2">
    <source>
        <dbReference type="Proteomes" id="UP001459277"/>
    </source>
</evidence>
<keyword evidence="2" id="KW-1185">Reference proteome</keyword>
<evidence type="ECO:0000313" key="1">
    <source>
        <dbReference type="EMBL" id="KAL0015573.1"/>
    </source>
</evidence>
<proteinExistence type="predicted"/>